<keyword evidence="2" id="KW-0812">Transmembrane</keyword>
<name>A0ABS6F0H3_9CLOT</name>
<dbReference type="InterPro" id="IPR037824">
    <property type="entry name" value="GH94N_2_NdvB"/>
</dbReference>
<comment type="caution">
    <text evidence="6">The sequence shown here is derived from an EMBL/GenBank/DDBJ whole genome shotgun (WGS) entry which is preliminary data.</text>
</comment>
<dbReference type="PANTHER" id="PTHR37469:SF2">
    <property type="entry name" value="CELLOBIONIC ACID PHOSPHORYLASE"/>
    <property type="match status" value="1"/>
</dbReference>
<keyword evidence="2" id="KW-1133">Transmembrane helix</keyword>
<feature type="transmembrane region" description="Helical" evidence="2">
    <location>
        <begin position="832"/>
        <end position="852"/>
    </location>
</feature>
<dbReference type="Pfam" id="PF06165">
    <property type="entry name" value="GH94_b-supersand"/>
    <property type="match status" value="2"/>
</dbReference>
<keyword evidence="2" id="KW-0472">Membrane</keyword>
<dbReference type="Pfam" id="PF17167">
    <property type="entry name" value="Glyco_hydro_94"/>
    <property type="match status" value="1"/>
</dbReference>
<feature type="transmembrane region" description="Helical" evidence="2">
    <location>
        <begin position="466"/>
        <end position="486"/>
    </location>
</feature>
<feature type="domain" description="Glycoamylase-like" evidence="4">
    <location>
        <begin position="1334"/>
        <end position="1546"/>
    </location>
</feature>
<sequence>MIYIYLAIFVAIAALFMYPLNLKSDQGREDNTRINYKEDKEDNFKRMSLEELVLNLSEQKIIPNKKIKKKRLMQVLDREYKNIIRNYEELKKRAKKEKLLIASGEWLLDNIYMIEKEFKTVKYNMPKSYYKYLPIVQEQSSYRNLRVYSIAKALVKYCDNSIDKSTVEEFLIAYEKYRHLSMGELWCLPLMLRMTLIESISKNSFIVNEIHKEKEKGDIIADRIITAYSKDRLKEELDVLMNEDISYSDAFIDRLISWIKDNGLDEEEIFKWIEEKYDISKEEIYLAIRRQSLVESNLQISMGNAIGSLRNIDATDWKKAFEDMSYVEKILSKDPLGIYKTMDFNSRDYYRHKLEKFARIVKCEESLVAEKVLQCSIDSKSLFDKGEIKEEYKCHVGYYLIDEGVIDLKNSLNYKDSFSEKLKLFTNKYKFSLYSSTIILVVLLFQYLILSSIFRRDPNIQSYKYVLGFILMIIPLSEIVISIFNWSISKLMPPRFVPKIEFKEDIPNNCKTMVVIPTLINNESRAKHLIDDLEIYYLANRHKGLYFAILGDFKDGKNKEEQGDESIINTTLKEIKKLNEKYSQGEDIFYFFNRYRQYNEKEGIWLGWERKRGKLMEFNYLIRGDKNTSYNVISGDINKLQDIKYIITLDADTKLPIGTAKGLIGAMAHILNKPNIDRTLKKVVRGYGLMQPRVTVSIEAASKTFFSKLFSGETGIDTYTTAVSDVYQDIFGEGIFTGKGIYDVDVFNQMLQYAIPENSVLSHDLLEGSYVRCALITDLQLVDGYPAYYNSSILRLHRWVRGDWQLLPWLYKKSPINSLSKWKILDNLRRSLLTPSIILLLLYALTLAPLSFNTFTLVGFIAMICPILFHITDIVITPIKGIGISGTLNSFKKTLEQVILIFSFIPYQAYMMMDAILRTLYRLFISKKNLLQWQTAADVEARAGKRIRDYIKSMIMGSFIGILIGYLAFVNSREAFYTYLPITILWVISPIIAYYISKENVDYRERISSDEELILRNISRRTWAYFEDFINEESSWLAPDNYQEDPLKGVAQRTSPTNIAMAFTSNLSAYDLGYIGIEELMGRMDKSLNAIRDLEKYHGHLYNWYDSTNGKPLYPKYVSTVDSGNLVAYLWMVPEAIKEYCKKTLINEEAIKGLQDTVRLVKEELPDKDIYFKEDIVSYNSIEEYKNTLNVIRNNCIDIEKKEKESYYWNTKLKSMVNKRLKELQNLLPWLDNAIINGGDFNKKLMDTVMNSPLEQLPELLEKLKNAEGCSFECENLIENSIKQINRLLSRMKNLCLKCDKLVKDTDFKVVYNKERGIFYIGYNLEDKKHSDSYYDLLTSEARVASYIAIAKGDIDADHWFKLGRSVTKIERNKALVSWSGTMFEYLMPLLMMKVYPDTLWEETYESVVKAQKNYGDNHKIPWGISESAYFHFDSEQNFQYKAFGVPQIGLKRGLEEEMVISPYATVMALMVDIKSSIHNIKSLLNIGMLGRYGLYEAIDYTTERVPKGKKNAIIKSYMVHHQGMSFMALDNVLNKDIFQKRFHNIKEVKSVELLLQEKPVNRIIYGRRDDFSPIDKTNYEKNIIIRRYNNPNTEFPEIQILSNGSYSLMVTNDGSGYGKKEDIMLYRWREDPTTSFGGHYFYIKNLNSNEFWSATYEPCKYQGEDYEAIFSLDKVQYKRRDGNITTKLDITVSKDDNTEIRELTITNNSSSTRYIEITSYMEVALSKYVSDIAHPTFSNLFINTEYIEEDQCLIASRRPRKKGEVNHYVMSKVIVRGETVGPMQYETNRLNFIGRNRSLSNPSVMDNEAPLKNTVGYVLDPILSLRRVIKLKKGDSAQIAFVTSIAESKEELLEISERYNSLRTIDSVFQVSNNQVRAELKQMGIKSNQANLYEVLASKIIFINPSKREREKYLKNIIRSQKNLWSYDISGDYPIVLVKISDEDGFDLVRQVLKAYKYLNKKGIEFDCVIINEEPVSYDEPIQKEIYDIVRNLGLSYKEGKRSGIFIKSKSNMEEEDINLIMAIARFVFYEEKGNFTSQIMENHKEEDSAVKLNNIQYDSKERAINFIRNYNYKDNESVIPNIVSYDSLDKGWNRELEGNKPLKWLKVGFDSEFSAEISKNYRINRESNLNVNKFFDTSNLLFFNGIGGFHPESNAYVICLRNYNNTPAPWINVMANQSFGSYVSESGSSHTWNKNSRENKITPWNNDAVIDSMGEALFLRDDDTGDFWSISPKPVRDEGEYIIEHGFGYSKFSHVAYNIQGEATMFVDINEPIKYQIITVKNQSTETRNLSVIYYARMVLGTSPEESCNYVYTQIDEEFIWARNPYSEHFGNLKTFLKITGGTDLSFTGNRREFIGKGGALEYPLAIKKQGLSNMAGAGFDPCLSQCTQITLNPGEEKKLVVFLGEYEDIHNIRTILKTMEDIKAVEDKLHQVKSYWEEILGKIKVETPDKSMDIMLNGWLMYQTLCCRYWARTAFYQSGGAYGFRDQLQDSMSIGLLDKNITREQILRSAGRQYLEGDVQHWWHPVINSGIRTRFSDDLLWLPFVTADYINHTGDISILDERIPYLKDEPLKDGEDERYNVVTSCDKDGTIYEHCLKAIDRGLNFGPHNIPLMGSGDWNDGFSTVGNKGTGESVWLGWFLYNILDNFIEICAIKKDDTTKKKYEESKVFIRENLEKNAWDGGWYRRAYFDDGTPLGSIENRECRIDSISQSWAIISGASDLNRAEKAMEAVEKNLIREDKGMIVLLSPPFNNSNLEPGYIKGYVPGVRENGGQYTHAAVWVIMAMAKLGYSHNAWRLFNMINPINHSSSIMSAETYKTEPYVMAADVYSLEPYEGRGGWSWYTGAAGWMYKVAIENILGLKIIKGEGFTVVPCIPQEWNEYKITYKREKEVYNIHILRGEEKKLLIDDMVVPEGFINFKEGEHNIKVYI</sequence>
<dbReference type="InterPro" id="IPR052047">
    <property type="entry name" value="GH94_Enzymes"/>
</dbReference>
<evidence type="ECO:0000259" key="3">
    <source>
        <dbReference type="Pfam" id="PF06165"/>
    </source>
</evidence>
<accession>A0ABS6F0H3</accession>
<dbReference type="InterPro" id="IPR037820">
    <property type="entry name" value="GH94N_NdvB"/>
</dbReference>
<dbReference type="CDD" id="cd11756">
    <property type="entry name" value="GH94N_ChvB_NdvB_1_like"/>
    <property type="match status" value="1"/>
</dbReference>
<dbReference type="EMBL" id="JAHLQL010000001">
    <property type="protein sequence ID" value="MBU5591425.1"/>
    <property type="molecule type" value="Genomic_DNA"/>
</dbReference>
<dbReference type="Pfam" id="PF10091">
    <property type="entry name" value="Glycoamylase"/>
    <property type="match status" value="1"/>
</dbReference>
<dbReference type="RefSeq" id="WP_216456402.1">
    <property type="nucleotide sequence ID" value="NZ_JAHLQL010000001.1"/>
</dbReference>
<protein>
    <submittedName>
        <fullName evidence="6">Cyclic beta 1-2 glucan synthetase</fullName>
    </submittedName>
</protein>
<organism evidence="6 7">
    <name type="scientific">Clostridium simiarum</name>
    <dbReference type="NCBI Taxonomy" id="2841506"/>
    <lineage>
        <taxon>Bacteria</taxon>
        <taxon>Bacillati</taxon>
        <taxon>Bacillota</taxon>
        <taxon>Clostridia</taxon>
        <taxon>Eubacteriales</taxon>
        <taxon>Clostridiaceae</taxon>
        <taxon>Clostridium</taxon>
    </lineage>
</organism>
<evidence type="ECO:0000313" key="7">
    <source>
        <dbReference type="Proteomes" id="UP000736583"/>
    </source>
</evidence>
<feature type="transmembrane region" description="Helical" evidence="2">
    <location>
        <begin position="431"/>
        <end position="454"/>
    </location>
</feature>
<feature type="coiled-coil region" evidence="1">
    <location>
        <begin position="73"/>
        <end position="100"/>
    </location>
</feature>
<feature type="domain" description="Glycosyl hydrolase 94 supersandwich" evidence="3">
    <location>
        <begin position="1583"/>
        <end position="1861"/>
    </location>
</feature>
<keyword evidence="1" id="KW-0175">Coiled coil</keyword>
<dbReference type="SMART" id="SM01068">
    <property type="entry name" value="CBM_X"/>
    <property type="match status" value="2"/>
</dbReference>
<gene>
    <name evidence="6" type="ORF">KQI89_06590</name>
</gene>
<dbReference type="PANTHER" id="PTHR37469">
    <property type="entry name" value="CELLOBIONIC ACID PHOSPHORYLASE-RELATED"/>
    <property type="match status" value="1"/>
</dbReference>
<reference evidence="6 7" key="1">
    <citation type="submission" date="2021-06" db="EMBL/GenBank/DDBJ databases">
        <authorList>
            <person name="Sun Q."/>
            <person name="Li D."/>
        </authorList>
    </citation>
    <scope>NUCLEOTIDE SEQUENCE [LARGE SCALE GENOMIC DNA]</scope>
    <source>
        <strain evidence="6 7">MSJ-4</strain>
    </source>
</reference>
<evidence type="ECO:0000256" key="2">
    <source>
        <dbReference type="SAM" id="Phobius"/>
    </source>
</evidence>
<evidence type="ECO:0000256" key="1">
    <source>
        <dbReference type="SAM" id="Coils"/>
    </source>
</evidence>
<dbReference type="CDD" id="cd11753">
    <property type="entry name" value="GH94N_ChvB_NdvB_2_like"/>
    <property type="match status" value="1"/>
</dbReference>
<keyword evidence="7" id="KW-1185">Reference proteome</keyword>
<dbReference type="InterPro" id="IPR019282">
    <property type="entry name" value="Glycoamylase-like_cons_dom"/>
</dbReference>
<evidence type="ECO:0000259" key="5">
    <source>
        <dbReference type="Pfam" id="PF17167"/>
    </source>
</evidence>
<evidence type="ECO:0000259" key="4">
    <source>
        <dbReference type="Pfam" id="PF10091"/>
    </source>
</evidence>
<feature type="domain" description="Glycosyl hydrolase 94 supersandwich" evidence="3">
    <location>
        <begin position="2157"/>
        <end position="2423"/>
    </location>
</feature>
<dbReference type="InterPro" id="IPR010383">
    <property type="entry name" value="Glyco_hydrolase_94_b-supersand"/>
</dbReference>
<feature type="transmembrane region" description="Helical" evidence="2">
    <location>
        <begin position="950"/>
        <end position="969"/>
    </location>
</feature>
<dbReference type="Proteomes" id="UP000736583">
    <property type="component" value="Unassembled WGS sequence"/>
</dbReference>
<feature type="transmembrane region" description="Helical" evidence="2">
    <location>
        <begin position="6"/>
        <end position="22"/>
    </location>
</feature>
<evidence type="ECO:0000313" key="6">
    <source>
        <dbReference type="EMBL" id="MBU5591425.1"/>
    </source>
</evidence>
<feature type="domain" description="Glycosyl hydrolase 94 catalytic" evidence="5">
    <location>
        <begin position="2438"/>
        <end position="2862"/>
    </location>
</feature>
<feature type="transmembrane region" description="Helical" evidence="2">
    <location>
        <begin position="976"/>
        <end position="996"/>
    </location>
</feature>
<feature type="transmembrane region" description="Helical" evidence="2">
    <location>
        <begin position="898"/>
        <end position="921"/>
    </location>
</feature>
<dbReference type="InterPro" id="IPR033432">
    <property type="entry name" value="GH94_catalytic"/>
</dbReference>
<feature type="transmembrane region" description="Helical" evidence="2">
    <location>
        <begin position="858"/>
        <end position="877"/>
    </location>
</feature>
<proteinExistence type="predicted"/>